<evidence type="ECO:0000313" key="5">
    <source>
        <dbReference type="Proteomes" id="UP000254330"/>
    </source>
</evidence>
<dbReference type="Proteomes" id="UP000294641">
    <property type="component" value="Unassembled WGS sequence"/>
</dbReference>
<dbReference type="InterPro" id="IPR025711">
    <property type="entry name" value="PepSY"/>
</dbReference>
<evidence type="ECO:0000313" key="3">
    <source>
        <dbReference type="EMBL" id="STX09348.1"/>
    </source>
</evidence>
<dbReference type="InterPro" id="IPR046350">
    <property type="entry name" value="Cystatin_sf"/>
</dbReference>
<protein>
    <submittedName>
        <fullName evidence="4">Uncharacterized protein YpmB</fullName>
    </submittedName>
    <submittedName>
        <fullName evidence="3">Uncharacterized protein conserved in bacteria</fullName>
    </submittedName>
</protein>
<dbReference type="AlphaFoldDB" id="A0A2U3ABK9"/>
<accession>A0A2U3ABK9</accession>
<dbReference type="Pfam" id="PF03413">
    <property type="entry name" value="PepSY"/>
    <property type="match status" value="1"/>
</dbReference>
<keyword evidence="6" id="KW-1185">Reference proteome</keyword>
<sequence>MKNWIKFLSIFFVILAVVLTGLITIKANAPFSKATNDSEKIVLNDKLLTTIDDSYVYNSKKTYVTVIGDNKDQKKEAVFVDQNDKKAKKETVLLSSGISKSKAIKAATRDQKVKKVLHAKIGLEEAGPVWEVSFKDQNDQLNYVYVLFENGQWWKKITNL</sequence>
<dbReference type="Gene3D" id="3.10.450.40">
    <property type="match status" value="2"/>
</dbReference>
<dbReference type="InterPro" id="IPR041401">
    <property type="entry name" value="TseB-like_dom"/>
</dbReference>
<gene>
    <name evidence="4" type="ORF">DFR61_12428</name>
    <name evidence="3" type="ORF">NCTC10597_01020</name>
</gene>
<reference evidence="4 6" key="2">
    <citation type="submission" date="2019-03" db="EMBL/GenBank/DDBJ databases">
        <title>Genomic Encyclopedia of Type Strains, Phase IV (KMG-IV): sequencing the most valuable type-strain genomes for metagenomic binning, comparative biology and taxonomic classification.</title>
        <authorList>
            <person name="Goeker M."/>
        </authorList>
    </citation>
    <scope>NUCLEOTIDE SEQUENCE [LARGE SCALE GENOMIC DNA]</scope>
    <source>
        <strain evidence="4 6">DSM 20580</strain>
    </source>
</reference>
<reference evidence="3 5" key="1">
    <citation type="submission" date="2018-06" db="EMBL/GenBank/DDBJ databases">
        <authorList>
            <consortium name="Pathogen Informatics"/>
            <person name="Doyle S."/>
        </authorList>
    </citation>
    <scope>NUCLEOTIDE SEQUENCE [LARGE SCALE GENOMIC DNA]</scope>
    <source>
        <strain evidence="3 5">NCTC10597</strain>
    </source>
</reference>
<dbReference type="EMBL" id="UGNP01000001">
    <property type="protein sequence ID" value="STX09348.1"/>
    <property type="molecule type" value="Genomic_DNA"/>
</dbReference>
<dbReference type="OrthoDB" id="2381181at2"/>
<dbReference type="Pfam" id="PF17881">
    <property type="entry name" value="TseB"/>
    <property type="match status" value="1"/>
</dbReference>
<evidence type="ECO:0000259" key="2">
    <source>
        <dbReference type="Pfam" id="PF17881"/>
    </source>
</evidence>
<name>A0A2U3ABK9_9BACL</name>
<feature type="domain" description="PepSY" evidence="1">
    <location>
        <begin position="98"/>
        <end position="144"/>
    </location>
</feature>
<proteinExistence type="predicted"/>
<dbReference type="Proteomes" id="UP000254330">
    <property type="component" value="Unassembled WGS sequence"/>
</dbReference>
<feature type="domain" description="Cell wall elongation regulator TseB-like" evidence="2">
    <location>
        <begin position="40"/>
        <end position="80"/>
    </location>
</feature>
<evidence type="ECO:0000313" key="4">
    <source>
        <dbReference type="EMBL" id="TDR36565.1"/>
    </source>
</evidence>
<dbReference type="EMBL" id="SNZG01000024">
    <property type="protein sequence ID" value="TDR36565.1"/>
    <property type="molecule type" value="Genomic_DNA"/>
</dbReference>
<organism evidence="3 5">
    <name type="scientific">Kurthia zopfii</name>
    <dbReference type="NCBI Taxonomy" id="1650"/>
    <lineage>
        <taxon>Bacteria</taxon>
        <taxon>Bacillati</taxon>
        <taxon>Bacillota</taxon>
        <taxon>Bacilli</taxon>
        <taxon>Bacillales</taxon>
        <taxon>Caryophanaceae</taxon>
        <taxon>Kurthia</taxon>
    </lineage>
</organism>
<dbReference type="SUPFAM" id="SSF54403">
    <property type="entry name" value="Cystatin/monellin"/>
    <property type="match status" value="2"/>
</dbReference>
<evidence type="ECO:0000313" key="6">
    <source>
        <dbReference type="Proteomes" id="UP000294641"/>
    </source>
</evidence>
<comment type="caution">
    <text evidence="3">The sequence shown here is derived from an EMBL/GenBank/DDBJ whole genome shotgun (WGS) entry which is preliminary data.</text>
</comment>
<evidence type="ECO:0000259" key="1">
    <source>
        <dbReference type="Pfam" id="PF03413"/>
    </source>
</evidence>
<dbReference type="RefSeq" id="WP_109350132.1">
    <property type="nucleotide sequence ID" value="NZ_BJUE01000057.1"/>
</dbReference>